<dbReference type="Proteomes" id="UP000226429">
    <property type="component" value="Unassembled WGS sequence"/>
</dbReference>
<evidence type="ECO:0000256" key="2">
    <source>
        <dbReference type="ARBA" id="ARBA00006304"/>
    </source>
</evidence>
<organism evidence="9 10">
    <name type="scientific">Candidatus Aquirickettsiella gammari</name>
    <dbReference type="NCBI Taxonomy" id="2016198"/>
    <lineage>
        <taxon>Bacteria</taxon>
        <taxon>Pseudomonadati</taxon>
        <taxon>Pseudomonadota</taxon>
        <taxon>Gammaproteobacteria</taxon>
        <taxon>Legionellales</taxon>
        <taxon>Coxiellaceae</taxon>
        <taxon>Candidatus Aquirickettsiella</taxon>
    </lineage>
</organism>
<dbReference type="InterPro" id="IPR004845">
    <property type="entry name" value="T2SS_GspD_CS"/>
</dbReference>
<evidence type="ECO:0000256" key="7">
    <source>
        <dbReference type="RuleBase" id="RU004004"/>
    </source>
</evidence>
<sequence length="451" mass="50254">MSWLYRVSQITGAIFMLVASMNSLAVELTNHVKPLNKNVTENKISLNFQNIKLRSALQLLAEFSGYNFIIDDKIQSNLSLYLNNVNWEQALDTILQTQGLVKRPIAKGWFIATQNQILKQDKLNLEIQQQKQDLSPLIFRIFQVHYSKAVDISKLLKDKANTLLSSHGGVSVDKRTNSLWIRDSRAQLNKIEKTIKALDRPIEQVLIEARIVSIDQNREQELGGQFGSTPKQLANKLLTAQLKKKAVTNPSVGLLQHLTMDLARIGAPSISGAATVGLRLMRLGNNSFLDLELSALENEGAAQIISTPHLITADRETAFIEAGTEIPYQEKTSSGGSNVTFKKAVLSLKVKPRIMPDRRMILDLKVNQDQPASFIAVDVPTIKARGIKTQVIIKDGETVVLGGIYEYSHSKVVRRVPFLGALPLVGYLFRLVATNSRRSELLIFLTPTILK</sequence>
<evidence type="ECO:0000313" key="10">
    <source>
        <dbReference type="Proteomes" id="UP000226429"/>
    </source>
</evidence>
<dbReference type="Gene3D" id="3.30.1370.120">
    <property type="match status" value="1"/>
</dbReference>
<evidence type="ECO:0000256" key="4">
    <source>
        <dbReference type="ARBA" id="ARBA00022729"/>
    </source>
</evidence>
<comment type="similarity">
    <text evidence="2">Belongs to the bacterial secretin family. PilQ subfamily.</text>
</comment>
<keyword evidence="6" id="KW-0998">Cell outer membrane</keyword>
<evidence type="ECO:0000313" key="9">
    <source>
        <dbReference type="EMBL" id="RDH40696.1"/>
    </source>
</evidence>
<keyword evidence="3 7" id="KW-0813">Transport</keyword>
<dbReference type="SMART" id="SM00965">
    <property type="entry name" value="STN"/>
    <property type="match status" value="1"/>
</dbReference>
<dbReference type="PANTHER" id="PTHR30604">
    <property type="entry name" value="PROTEIN TRANSPORT PROTEIN HOFQ"/>
    <property type="match status" value="1"/>
</dbReference>
<dbReference type="InterPro" id="IPR001775">
    <property type="entry name" value="GspD/PilQ"/>
</dbReference>
<evidence type="ECO:0000256" key="1">
    <source>
        <dbReference type="ARBA" id="ARBA00004442"/>
    </source>
</evidence>
<evidence type="ECO:0000256" key="6">
    <source>
        <dbReference type="ARBA" id="ARBA00023237"/>
    </source>
</evidence>
<dbReference type="InterPro" id="IPR051808">
    <property type="entry name" value="Type_IV_pilus_biogenesis"/>
</dbReference>
<reference evidence="9 10" key="2">
    <citation type="journal article" date="2018" name="J. Invertebr. Pathol.">
        <title>'Candidatus Aquirickettsiella gammari' (Gammaproteobacteria: Legionellales: Coxiellaceae): A bacterial pathogen of the freshwater crustacean Gammarus fossarum (Malacostraca: Amphipoda).</title>
        <authorList>
            <person name="Bojko J."/>
            <person name="Dunn A.M."/>
            <person name="Stebbing P.D."/>
            <person name="van Aerle R."/>
            <person name="Bacela-Spychalska K."/>
            <person name="Bean T.P."/>
            <person name="Urrutia A."/>
            <person name="Stentiford G.D."/>
        </authorList>
    </citation>
    <scope>NUCLEOTIDE SEQUENCE [LARGE SCALE GENOMIC DNA]</scope>
    <source>
        <strain evidence="9">RA15029</strain>
    </source>
</reference>
<dbReference type="InterPro" id="IPR005644">
    <property type="entry name" value="NolW-like"/>
</dbReference>
<evidence type="ECO:0000259" key="8">
    <source>
        <dbReference type="SMART" id="SM00965"/>
    </source>
</evidence>
<comment type="subcellular location">
    <subcellularLocation>
        <location evidence="1 7">Cell outer membrane</location>
    </subcellularLocation>
</comment>
<keyword evidence="5" id="KW-0472">Membrane</keyword>
<dbReference type="Pfam" id="PF03958">
    <property type="entry name" value="Secretin_N"/>
    <property type="match status" value="1"/>
</dbReference>
<dbReference type="AlphaFoldDB" id="A0A370CK93"/>
<dbReference type="NCBIfam" id="TIGR02515">
    <property type="entry name" value="IV_pilus_PilQ"/>
    <property type="match status" value="1"/>
</dbReference>
<dbReference type="PRINTS" id="PR00811">
    <property type="entry name" value="BCTERIALGSPD"/>
</dbReference>
<comment type="caution">
    <text evidence="9">The sequence shown here is derived from an EMBL/GenBank/DDBJ whole genome shotgun (WGS) entry which is preliminary data.</text>
</comment>
<dbReference type="InterPro" id="IPR038591">
    <property type="entry name" value="NolW-like_sf"/>
</dbReference>
<keyword evidence="4" id="KW-0732">Signal</keyword>
<dbReference type="Pfam" id="PF00263">
    <property type="entry name" value="Secretin"/>
    <property type="match status" value="1"/>
</dbReference>
<dbReference type="PROSITE" id="PS00875">
    <property type="entry name" value="T2SP_D"/>
    <property type="match status" value="1"/>
</dbReference>
<evidence type="ECO:0000256" key="5">
    <source>
        <dbReference type="ARBA" id="ARBA00023136"/>
    </source>
</evidence>
<name>A0A370CK93_9COXI</name>
<dbReference type="PANTHER" id="PTHR30604:SF1">
    <property type="entry name" value="DNA UTILIZATION PROTEIN HOFQ"/>
    <property type="match status" value="1"/>
</dbReference>
<protein>
    <submittedName>
        <fullName evidence="9">Type IV pilus secretin PilQ</fullName>
    </submittedName>
</protein>
<reference evidence="9 10" key="1">
    <citation type="journal article" date="2017" name="Int. J. Syst. Evol. Microbiol.">
        <title>Aquarickettsiella crustaci n. gen. n. sp. (Gammaproteobacteria: Legionellales: Coxiellaceae); a bacterial pathogen of the freshwater crustacean: Gammarus fossarum (Malacostraca: Amphipoda).</title>
        <authorList>
            <person name="Bojko J."/>
            <person name="Dunn A.M."/>
            <person name="Stebbing P.D."/>
            <person name="Van Aerle R."/>
            <person name="Bacela-Spychalska K."/>
            <person name="Bean T.P."/>
            <person name="Stentiford G.D."/>
        </authorList>
    </citation>
    <scope>NUCLEOTIDE SEQUENCE [LARGE SCALE GENOMIC DNA]</scope>
    <source>
        <strain evidence="9">RA15029</strain>
    </source>
</reference>
<feature type="domain" description="Secretin/TonB short N-terminal" evidence="8">
    <location>
        <begin position="66"/>
        <end position="114"/>
    </location>
</feature>
<keyword evidence="10" id="KW-1185">Reference proteome</keyword>
<dbReference type="InterPro" id="IPR013355">
    <property type="entry name" value="Pilus_4_PilQ"/>
</dbReference>
<dbReference type="InterPro" id="IPR011662">
    <property type="entry name" value="Secretin/TonB_short_N"/>
</dbReference>
<dbReference type="EMBL" id="NMOS02000005">
    <property type="protein sequence ID" value="RDH40696.1"/>
    <property type="molecule type" value="Genomic_DNA"/>
</dbReference>
<dbReference type="GO" id="GO:0009306">
    <property type="term" value="P:protein secretion"/>
    <property type="evidence" value="ECO:0007669"/>
    <property type="project" value="InterPro"/>
</dbReference>
<dbReference type="GO" id="GO:0009279">
    <property type="term" value="C:cell outer membrane"/>
    <property type="evidence" value="ECO:0007669"/>
    <property type="project" value="UniProtKB-SubCell"/>
</dbReference>
<proteinExistence type="inferred from homology"/>
<evidence type="ECO:0000256" key="3">
    <source>
        <dbReference type="ARBA" id="ARBA00022448"/>
    </source>
</evidence>
<gene>
    <name evidence="9" type="primary">pilQ</name>
    <name evidence="9" type="ORF">CFE62_002755</name>
</gene>
<dbReference type="InterPro" id="IPR004846">
    <property type="entry name" value="T2SS/T3SS_dom"/>
</dbReference>
<accession>A0A370CK93</accession>
<dbReference type="Gene3D" id="3.30.1370.130">
    <property type="match status" value="1"/>
</dbReference>